<keyword evidence="8 13" id="KW-1133">Transmembrane helix</keyword>
<dbReference type="FunFam" id="1.20.58.1610:FF:000004">
    <property type="entry name" value="NADH-quinone oxidoreductase subunit A"/>
    <property type="match status" value="1"/>
</dbReference>
<geneLocation type="mitochondrion" evidence="14"/>
<evidence type="ECO:0000256" key="3">
    <source>
        <dbReference type="ARBA" id="ARBA00012944"/>
    </source>
</evidence>
<evidence type="ECO:0000313" key="14">
    <source>
        <dbReference type="EMBL" id="QAU56337.1"/>
    </source>
</evidence>
<evidence type="ECO:0000256" key="11">
    <source>
        <dbReference type="ARBA" id="ARBA00023136"/>
    </source>
</evidence>
<name>A0A481MZW0_9CNID</name>
<keyword evidence="6 13" id="KW-0812">Transmembrane</keyword>
<keyword evidence="7 13" id="KW-1278">Translocase</keyword>
<comment type="similarity">
    <text evidence="2 13">Belongs to the complex I subunit 3 family.</text>
</comment>
<dbReference type="GO" id="GO:0031966">
    <property type="term" value="C:mitochondrial membrane"/>
    <property type="evidence" value="ECO:0007669"/>
    <property type="project" value="UniProtKB-SubCell"/>
</dbReference>
<keyword evidence="13" id="KW-0249">Electron transport</keyword>
<evidence type="ECO:0000256" key="12">
    <source>
        <dbReference type="ARBA" id="ARBA00049551"/>
    </source>
</evidence>
<sequence length="122" mass="13915">MFSEVFYIINLLIFGIMISALVAGTSYILGDKQPNQEKVSTYECGFDPLGAPGKPFSIHFFLIGILFLIFDLEISFLLPWCVVYNQTFPFSYWTMIIFLIILTVGLAYEWLKGGLEWEGHGK</sequence>
<keyword evidence="10 13" id="KW-0830">Ubiquinone</keyword>
<evidence type="ECO:0000256" key="8">
    <source>
        <dbReference type="ARBA" id="ARBA00022989"/>
    </source>
</evidence>
<feature type="transmembrane region" description="Helical" evidence="13">
    <location>
        <begin position="58"/>
        <end position="78"/>
    </location>
</feature>
<evidence type="ECO:0000256" key="6">
    <source>
        <dbReference type="ARBA" id="ARBA00022692"/>
    </source>
</evidence>
<keyword evidence="13 14" id="KW-0496">Mitochondrion</keyword>
<dbReference type="GO" id="GO:0030964">
    <property type="term" value="C:NADH dehydrogenase complex"/>
    <property type="evidence" value="ECO:0007669"/>
    <property type="project" value="TreeGrafter"/>
</dbReference>
<evidence type="ECO:0000256" key="1">
    <source>
        <dbReference type="ARBA" id="ARBA00004141"/>
    </source>
</evidence>
<proteinExistence type="inferred from homology"/>
<evidence type="ECO:0000256" key="5">
    <source>
        <dbReference type="ARBA" id="ARBA00022448"/>
    </source>
</evidence>
<dbReference type="AlphaFoldDB" id="A0A481MZW0"/>
<comment type="function">
    <text evidence="13">Core subunit of the mitochondrial membrane respiratory chain NADH dehydrogenase (Complex I) which catalyzes electron transfer from NADH through the respiratory chain, using ubiquinone as an electron acceptor. Essential for the catalytic activity of complex I.</text>
</comment>
<feature type="transmembrane region" description="Helical" evidence="13">
    <location>
        <begin position="90"/>
        <end position="111"/>
    </location>
</feature>
<reference evidence="14" key="1">
    <citation type="journal article" date="2019" name="Gene">
        <title>Deep-water sea anemone with a two-chromosome mitochondrial genome.</title>
        <authorList>
            <person name="Dubin A."/>
            <person name="Chi S.I."/>
            <person name="Emblem A."/>
            <person name="Moum T."/>
            <person name="Johansen S.D."/>
        </authorList>
    </citation>
    <scope>NUCLEOTIDE SEQUENCE</scope>
</reference>
<evidence type="ECO:0000256" key="2">
    <source>
        <dbReference type="ARBA" id="ARBA00008472"/>
    </source>
</evidence>
<evidence type="ECO:0000256" key="13">
    <source>
        <dbReference type="RuleBase" id="RU003640"/>
    </source>
</evidence>
<comment type="subcellular location">
    <subcellularLocation>
        <location evidence="1">Membrane</location>
        <topology evidence="1">Multi-pass membrane protein</topology>
    </subcellularLocation>
    <subcellularLocation>
        <location evidence="13">Mitochondrion membrane</location>
        <topology evidence="13">Multi-pass membrane protein</topology>
    </subcellularLocation>
</comment>
<accession>A0A481MZW0</accession>
<evidence type="ECO:0000256" key="7">
    <source>
        <dbReference type="ARBA" id="ARBA00022967"/>
    </source>
</evidence>
<comment type="catalytic activity">
    <reaction evidence="12 13">
        <text>a ubiquinone + NADH + 5 H(+)(in) = a ubiquinol + NAD(+) + 4 H(+)(out)</text>
        <dbReference type="Rhea" id="RHEA:29091"/>
        <dbReference type="Rhea" id="RHEA-COMP:9565"/>
        <dbReference type="Rhea" id="RHEA-COMP:9566"/>
        <dbReference type="ChEBI" id="CHEBI:15378"/>
        <dbReference type="ChEBI" id="CHEBI:16389"/>
        <dbReference type="ChEBI" id="CHEBI:17976"/>
        <dbReference type="ChEBI" id="CHEBI:57540"/>
        <dbReference type="ChEBI" id="CHEBI:57945"/>
        <dbReference type="EC" id="7.1.1.2"/>
    </reaction>
</comment>
<dbReference type="InterPro" id="IPR038430">
    <property type="entry name" value="NDAH_ubi_oxred_su3_sf"/>
</dbReference>
<keyword evidence="13" id="KW-0679">Respiratory chain</keyword>
<evidence type="ECO:0000256" key="9">
    <source>
        <dbReference type="ARBA" id="ARBA00023027"/>
    </source>
</evidence>
<organism evidence="14">
    <name type="scientific">Protanthea simplex</name>
    <dbReference type="NCBI Taxonomy" id="1499606"/>
    <lineage>
        <taxon>Eukaryota</taxon>
        <taxon>Metazoa</taxon>
        <taxon>Cnidaria</taxon>
        <taxon>Anthozoa</taxon>
        <taxon>Hexacorallia</taxon>
        <taxon>Actiniaria</taxon>
        <taxon>Protantheae</taxon>
        <taxon>Gonactiniidae</taxon>
        <taxon>Protanthea</taxon>
    </lineage>
</organism>
<dbReference type="PANTHER" id="PTHR11058">
    <property type="entry name" value="NADH-UBIQUINONE OXIDOREDUCTASE CHAIN 3"/>
    <property type="match status" value="1"/>
</dbReference>
<keyword evidence="11 13" id="KW-0472">Membrane</keyword>
<dbReference type="GO" id="GO:0008137">
    <property type="term" value="F:NADH dehydrogenase (ubiquinone) activity"/>
    <property type="evidence" value="ECO:0007669"/>
    <property type="project" value="UniProtKB-UniRule"/>
</dbReference>
<gene>
    <name evidence="14" type="primary">ND3</name>
</gene>
<keyword evidence="9 13" id="KW-0520">NAD</keyword>
<dbReference type="Gene3D" id="1.20.58.1610">
    <property type="entry name" value="NADH:ubiquinone/plastoquinone oxidoreductase, chain 3"/>
    <property type="match status" value="1"/>
</dbReference>
<keyword evidence="5 13" id="KW-0813">Transport</keyword>
<dbReference type="PANTHER" id="PTHR11058:SF9">
    <property type="entry name" value="NADH-UBIQUINONE OXIDOREDUCTASE CHAIN 3"/>
    <property type="match status" value="1"/>
</dbReference>
<protein>
    <recommendedName>
        <fullName evidence="4 13">NADH-ubiquinone oxidoreductase chain 3</fullName>
        <ecNumber evidence="3 13">7.1.1.2</ecNumber>
    </recommendedName>
</protein>
<dbReference type="Pfam" id="PF00507">
    <property type="entry name" value="Oxidored_q4"/>
    <property type="match status" value="1"/>
</dbReference>
<feature type="transmembrane region" description="Helical" evidence="13">
    <location>
        <begin position="6"/>
        <end position="29"/>
    </location>
</feature>
<evidence type="ECO:0000256" key="10">
    <source>
        <dbReference type="ARBA" id="ARBA00023075"/>
    </source>
</evidence>
<evidence type="ECO:0000256" key="4">
    <source>
        <dbReference type="ARBA" id="ARBA00021007"/>
    </source>
</evidence>
<dbReference type="InterPro" id="IPR000440">
    <property type="entry name" value="NADH_UbQ/plastoQ_OxRdtase_su3"/>
</dbReference>
<dbReference type="EMBL" id="MH500774">
    <property type="protein sequence ID" value="QAU56337.1"/>
    <property type="molecule type" value="Genomic_DNA"/>
</dbReference>
<dbReference type="EC" id="7.1.1.2" evidence="3 13"/>